<gene>
    <name evidence="3" type="ORF">ACFPJ5_17665</name>
</gene>
<dbReference type="EMBL" id="JBHSKX010000004">
    <property type="protein sequence ID" value="MFC5368754.1"/>
    <property type="molecule type" value="Genomic_DNA"/>
</dbReference>
<dbReference type="Proteomes" id="UP001596201">
    <property type="component" value="Unassembled WGS sequence"/>
</dbReference>
<dbReference type="Pfam" id="PF13480">
    <property type="entry name" value="Acetyltransf_6"/>
    <property type="match status" value="1"/>
</dbReference>
<sequence>MSIDVKRLGSVDTGGTDADAEQWNRFVEQSPQGTPFHRYEALEACADHSGSDLHTLVGYKGQEPVGIFPGFGLTTAGLGTLFSPPPNLLVPYLGPALLNHQKLSTRKAERRHQQFVESCLDLLAQEVGYRYGHLRTTTRYDDLRPLQWGGFEVSPAYTYVVDVDRPDDEMLASFSSDARKNVRNTDADAYEITEGDASDVRRIVGMVADRYAEQDEPYDLTPEFAVDLYEALPEGSIRPTVCHADGEFVGGILAVDGGETIYRWQGAVDFDCDLPVNDLLDWHLMTAGRERGATAYDLIGANTQRLNKYKAKWSPELSAYHVAEFGHPVIRAAAHLYKQYG</sequence>
<protein>
    <submittedName>
        <fullName evidence="3">Lipid II:glycine glycyltransferase FemX</fullName>
    </submittedName>
</protein>
<evidence type="ECO:0000313" key="4">
    <source>
        <dbReference type="Proteomes" id="UP001596201"/>
    </source>
</evidence>
<dbReference type="InterPro" id="IPR038740">
    <property type="entry name" value="BioF2-like_GNAT_dom"/>
</dbReference>
<dbReference type="RefSeq" id="WP_227231324.1">
    <property type="nucleotide sequence ID" value="NZ_JAJCVJ010000003.1"/>
</dbReference>
<reference evidence="3 4" key="1">
    <citation type="journal article" date="2019" name="Int. J. Syst. Evol. Microbiol.">
        <title>The Global Catalogue of Microorganisms (GCM) 10K type strain sequencing project: providing services to taxonomists for standard genome sequencing and annotation.</title>
        <authorList>
            <consortium name="The Broad Institute Genomics Platform"/>
            <consortium name="The Broad Institute Genome Sequencing Center for Infectious Disease"/>
            <person name="Wu L."/>
            <person name="Ma J."/>
        </authorList>
    </citation>
    <scope>NUCLEOTIDE SEQUENCE [LARGE SCALE GENOMIC DNA]</scope>
    <source>
        <strain evidence="3 4">CGMCC 1.12237</strain>
    </source>
</reference>
<evidence type="ECO:0000256" key="1">
    <source>
        <dbReference type="SAM" id="MobiDB-lite"/>
    </source>
</evidence>
<feature type="region of interest" description="Disordered" evidence="1">
    <location>
        <begin position="1"/>
        <end position="23"/>
    </location>
</feature>
<keyword evidence="4" id="KW-1185">Reference proteome</keyword>
<dbReference type="PANTHER" id="PTHR36174:SF1">
    <property type="entry name" value="LIPID II:GLYCINE GLYCYLTRANSFERASE"/>
    <property type="match status" value="1"/>
</dbReference>
<name>A0ABD5RFG9_9EURY</name>
<evidence type="ECO:0000259" key="2">
    <source>
        <dbReference type="Pfam" id="PF13480"/>
    </source>
</evidence>
<accession>A0ABD5RFG9</accession>
<feature type="domain" description="BioF2-like acetyltransferase" evidence="2">
    <location>
        <begin position="177"/>
        <end position="303"/>
    </location>
</feature>
<comment type="caution">
    <text evidence="3">The sequence shown here is derived from an EMBL/GenBank/DDBJ whole genome shotgun (WGS) entry which is preliminary data.</text>
</comment>
<dbReference type="PANTHER" id="PTHR36174">
    <property type="entry name" value="LIPID II:GLYCINE GLYCYLTRANSFERASE"/>
    <property type="match status" value="1"/>
</dbReference>
<dbReference type="Gene3D" id="3.40.630.30">
    <property type="match status" value="1"/>
</dbReference>
<dbReference type="AlphaFoldDB" id="A0ABD5RFG9"/>
<evidence type="ECO:0000313" key="3">
    <source>
        <dbReference type="EMBL" id="MFC5368754.1"/>
    </source>
</evidence>
<dbReference type="SUPFAM" id="SSF55729">
    <property type="entry name" value="Acyl-CoA N-acyltransferases (Nat)"/>
    <property type="match status" value="1"/>
</dbReference>
<dbReference type="InterPro" id="IPR016181">
    <property type="entry name" value="Acyl_CoA_acyltransferase"/>
</dbReference>
<dbReference type="InterPro" id="IPR050644">
    <property type="entry name" value="PG_Glycine_Bridge_Synth"/>
</dbReference>
<proteinExistence type="predicted"/>
<organism evidence="3 4">
    <name type="scientific">Salinirubrum litoreum</name>
    <dbReference type="NCBI Taxonomy" id="1126234"/>
    <lineage>
        <taxon>Archaea</taxon>
        <taxon>Methanobacteriati</taxon>
        <taxon>Methanobacteriota</taxon>
        <taxon>Stenosarchaea group</taxon>
        <taxon>Halobacteria</taxon>
        <taxon>Halobacteriales</taxon>
        <taxon>Haloferacaceae</taxon>
        <taxon>Salinirubrum</taxon>
    </lineage>
</organism>